<protein>
    <recommendedName>
        <fullName evidence="1">NADAR domain-containing protein</fullName>
    </recommendedName>
</protein>
<dbReference type="Gene3D" id="1.10.357.40">
    <property type="entry name" value="YbiA-like"/>
    <property type="match status" value="1"/>
</dbReference>
<proteinExistence type="predicted"/>
<dbReference type="Pfam" id="PF08719">
    <property type="entry name" value="NADAR"/>
    <property type="match status" value="1"/>
</dbReference>
<accession>A0A1W6DXV2</accession>
<name>A0A1W6DXV2_9CAUD</name>
<reference evidence="2 3" key="1">
    <citation type="submission" date="2017-04" db="EMBL/GenBank/DDBJ databases">
        <title>Complete genome sequence and characterization of temperature-dependent bacteriophage phiA8-29 infecting Aeromonas.</title>
        <authorList>
            <person name="He Y."/>
            <person name="Yang H."/>
        </authorList>
    </citation>
    <scope>NUCLEOTIDE SEQUENCE [LARGE SCALE GENOMIC DNA]</scope>
</reference>
<feature type="domain" description="NADAR" evidence="1">
    <location>
        <begin position="10"/>
        <end position="157"/>
    </location>
</feature>
<evidence type="ECO:0000259" key="1">
    <source>
        <dbReference type="Pfam" id="PF08719"/>
    </source>
</evidence>
<dbReference type="InterPro" id="IPR037238">
    <property type="entry name" value="YbiA-like_sf"/>
</dbReference>
<dbReference type="CDD" id="cd15457">
    <property type="entry name" value="NADAR"/>
    <property type="match status" value="1"/>
</dbReference>
<dbReference type="EMBL" id="KY914485">
    <property type="protein sequence ID" value="ARK07837.1"/>
    <property type="molecule type" value="Genomic_DNA"/>
</dbReference>
<dbReference type="InterPro" id="IPR012816">
    <property type="entry name" value="NADAR"/>
</dbReference>
<keyword evidence="3" id="KW-1185">Reference proteome</keyword>
<evidence type="ECO:0000313" key="2">
    <source>
        <dbReference type="EMBL" id="ARK07837.1"/>
    </source>
</evidence>
<dbReference type="Proteomes" id="UP000221506">
    <property type="component" value="Segment"/>
</dbReference>
<evidence type="ECO:0000313" key="3">
    <source>
        <dbReference type="Proteomes" id="UP000221506"/>
    </source>
</evidence>
<sequence length="214" mass="24821">MKAIEGFNGQYRFLSNFFPLQPGHIREWDEYFQTAEHFYQAEKFRHTNVEMWRKVIDAPTPGKAKKLANEGQELGWLKPDFHKSKLQWMGYTISKKFDLGNKIGCPLAIMLMATGEAELIELNKWGDKFWGKVTNNSMESVGSNHLGNLLMKRRETLNAHFSEMCYAKWLSEPALFRAQFFSDYVKKEFYPLFVASSKELGIDIPNDFTGGIQK</sequence>
<dbReference type="SUPFAM" id="SSF143990">
    <property type="entry name" value="YbiA-like"/>
    <property type="match status" value="1"/>
</dbReference>
<gene>
    <name evidence="2" type="ORF">phiA829_017</name>
</gene>
<organism evidence="2 3">
    <name type="scientific">Aeromonas phage phiA8-29</name>
    <dbReference type="NCBI Taxonomy" id="1978922"/>
    <lineage>
        <taxon>Viruses</taxon>
        <taxon>Duplodnaviria</taxon>
        <taxon>Heunggongvirae</taxon>
        <taxon>Uroviricota</taxon>
        <taxon>Caudoviricetes</taxon>
        <taxon>Pantevenvirales</taxon>
        <taxon>Ackermannviridae</taxon>
        <taxon>Tedavirus</taxon>
        <taxon>Tedavirus A829</taxon>
    </lineage>
</organism>